<keyword evidence="9" id="KW-1185">Reference proteome</keyword>
<evidence type="ECO:0000313" key="8">
    <source>
        <dbReference type="EMBL" id="OJJ63002.1"/>
    </source>
</evidence>
<dbReference type="GeneID" id="63756618"/>
<keyword evidence="3 7" id="KW-1133">Transmembrane helix</keyword>
<dbReference type="PANTHER" id="PTHR35042">
    <property type="entry name" value="ANTHRONE OXYGENASE ENCC"/>
    <property type="match status" value="1"/>
</dbReference>
<dbReference type="GO" id="GO:0004497">
    <property type="term" value="F:monooxygenase activity"/>
    <property type="evidence" value="ECO:0007669"/>
    <property type="project" value="UniProtKB-KW"/>
</dbReference>
<dbReference type="AlphaFoldDB" id="A0A1L9TUA1"/>
<dbReference type="PANTHER" id="PTHR35042:SF1">
    <property type="entry name" value="DUF1772-DOMAIN-CONTAINING PROTEIN"/>
    <property type="match status" value="1"/>
</dbReference>
<dbReference type="OrthoDB" id="5954308at2759"/>
<proteinExistence type="inferred from homology"/>
<keyword evidence="2 7" id="KW-0812">Transmembrane</keyword>
<dbReference type="InterPro" id="IPR013901">
    <property type="entry name" value="Anthrone_oxy"/>
</dbReference>
<gene>
    <name evidence="8" type="ORF">ASPSYDRAFT_129780</name>
</gene>
<protein>
    <recommendedName>
        <fullName evidence="10">DUF1772 domain-containing protein</fullName>
    </recommendedName>
</protein>
<feature type="transmembrane region" description="Helical" evidence="7">
    <location>
        <begin position="68"/>
        <end position="85"/>
    </location>
</feature>
<accession>A0A1L9TUA1</accession>
<feature type="transmembrane region" description="Helical" evidence="7">
    <location>
        <begin position="100"/>
        <end position="120"/>
    </location>
</feature>
<keyword evidence="4" id="KW-0560">Oxidoreductase</keyword>
<evidence type="ECO:0000256" key="6">
    <source>
        <dbReference type="ARBA" id="ARBA00034313"/>
    </source>
</evidence>
<organism evidence="8 9">
    <name type="scientific">Aspergillus sydowii CBS 593.65</name>
    <dbReference type="NCBI Taxonomy" id="1036612"/>
    <lineage>
        <taxon>Eukaryota</taxon>
        <taxon>Fungi</taxon>
        <taxon>Dikarya</taxon>
        <taxon>Ascomycota</taxon>
        <taxon>Pezizomycotina</taxon>
        <taxon>Eurotiomycetes</taxon>
        <taxon>Eurotiomycetidae</taxon>
        <taxon>Eurotiales</taxon>
        <taxon>Aspergillaceae</taxon>
        <taxon>Aspergillus</taxon>
        <taxon>Aspergillus subgen. Nidulantes</taxon>
    </lineage>
</organism>
<dbReference type="RefSeq" id="XP_040706808.1">
    <property type="nucleotide sequence ID" value="XM_040840545.1"/>
</dbReference>
<evidence type="ECO:0000256" key="4">
    <source>
        <dbReference type="ARBA" id="ARBA00023033"/>
    </source>
</evidence>
<dbReference type="Pfam" id="PF08592">
    <property type="entry name" value="Anthrone_oxy"/>
    <property type="match status" value="1"/>
</dbReference>
<evidence type="ECO:0000256" key="7">
    <source>
        <dbReference type="SAM" id="Phobius"/>
    </source>
</evidence>
<evidence type="ECO:0000313" key="9">
    <source>
        <dbReference type="Proteomes" id="UP000184356"/>
    </source>
</evidence>
<evidence type="ECO:0000256" key="2">
    <source>
        <dbReference type="ARBA" id="ARBA00022692"/>
    </source>
</evidence>
<reference evidence="9" key="1">
    <citation type="journal article" date="2017" name="Genome Biol.">
        <title>Comparative genomics reveals high biological diversity and specific adaptations in the industrially and medically important fungal genus Aspergillus.</title>
        <authorList>
            <person name="de Vries R.P."/>
            <person name="Riley R."/>
            <person name="Wiebenga A."/>
            <person name="Aguilar-Osorio G."/>
            <person name="Amillis S."/>
            <person name="Uchima C.A."/>
            <person name="Anderluh G."/>
            <person name="Asadollahi M."/>
            <person name="Askin M."/>
            <person name="Barry K."/>
            <person name="Battaglia E."/>
            <person name="Bayram O."/>
            <person name="Benocci T."/>
            <person name="Braus-Stromeyer S.A."/>
            <person name="Caldana C."/>
            <person name="Canovas D."/>
            <person name="Cerqueira G.C."/>
            <person name="Chen F."/>
            <person name="Chen W."/>
            <person name="Choi C."/>
            <person name="Clum A."/>
            <person name="Dos Santos R.A."/>
            <person name="Damasio A.R."/>
            <person name="Diallinas G."/>
            <person name="Emri T."/>
            <person name="Fekete E."/>
            <person name="Flipphi M."/>
            <person name="Freyberg S."/>
            <person name="Gallo A."/>
            <person name="Gournas C."/>
            <person name="Habgood R."/>
            <person name="Hainaut M."/>
            <person name="Harispe M.L."/>
            <person name="Henrissat B."/>
            <person name="Hilden K.S."/>
            <person name="Hope R."/>
            <person name="Hossain A."/>
            <person name="Karabika E."/>
            <person name="Karaffa L."/>
            <person name="Karanyi Z."/>
            <person name="Krasevec N."/>
            <person name="Kuo A."/>
            <person name="Kusch H."/>
            <person name="LaButti K."/>
            <person name="Lagendijk E.L."/>
            <person name="Lapidus A."/>
            <person name="Levasseur A."/>
            <person name="Lindquist E."/>
            <person name="Lipzen A."/>
            <person name="Logrieco A.F."/>
            <person name="MacCabe A."/>
            <person name="Maekelae M.R."/>
            <person name="Malavazi I."/>
            <person name="Melin P."/>
            <person name="Meyer V."/>
            <person name="Mielnichuk N."/>
            <person name="Miskei M."/>
            <person name="Molnar A.P."/>
            <person name="Mule G."/>
            <person name="Ngan C.Y."/>
            <person name="Orejas M."/>
            <person name="Orosz E."/>
            <person name="Ouedraogo J.P."/>
            <person name="Overkamp K.M."/>
            <person name="Park H.-S."/>
            <person name="Perrone G."/>
            <person name="Piumi F."/>
            <person name="Punt P.J."/>
            <person name="Ram A.F."/>
            <person name="Ramon A."/>
            <person name="Rauscher S."/>
            <person name="Record E."/>
            <person name="Riano-Pachon D.M."/>
            <person name="Robert V."/>
            <person name="Roehrig J."/>
            <person name="Ruller R."/>
            <person name="Salamov A."/>
            <person name="Salih N.S."/>
            <person name="Samson R.A."/>
            <person name="Sandor E."/>
            <person name="Sanguinetti M."/>
            <person name="Schuetze T."/>
            <person name="Sepcic K."/>
            <person name="Shelest E."/>
            <person name="Sherlock G."/>
            <person name="Sophianopoulou V."/>
            <person name="Squina F.M."/>
            <person name="Sun H."/>
            <person name="Susca A."/>
            <person name="Todd R.B."/>
            <person name="Tsang A."/>
            <person name="Unkles S.E."/>
            <person name="van de Wiele N."/>
            <person name="van Rossen-Uffink D."/>
            <person name="Oliveira J.V."/>
            <person name="Vesth T.C."/>
            <person name="Visser J."/>
            <person name="Yu J.-H."/>
            <person name="Zhou M."/>
            <person name="Andersen M.R."/>
            <person name="Archer D.B."/>
            <person name="Baker S.E."/>
            <person name="Benoit I."/>
            <person name="Brakhage A.A."/>
            <person name="Braus G.H."/>
            <person name="Fischer R."/>
            <person name="Frisvad J.C."/>
            <person name="Goldman G.H."/>
            <person name="Houbraken J."/>
            <person name="Oakley B."/>
            <person name="Pocsi I."/>
            <person name="Scazzocchio C."/>
            <person name="Seiboth B."/>
            <person name="vanKuyk P.A."/>
            <person name="Wortman J."/>
            <person name="Dyer P.S."/>
            <person name="Grigoriev I.V."/>
        </authorList>
    </citation>
    <scope>NUCLEOTIDE SEQUENCE [LARGE SCALE GENOMIC DNA]</scope>
    <source>
        <strain evidence="9">CBS 593.65</strain>
    </source>
</reference>
<sequence length="177" mass="18690">MAQYPPGIRIAQAVGLTGAAYLAGNIASFTLASVPALQTAHAQYKAPLTLIVKQWRDMYDAGHKQNPPIAILAASAFGFLAWSLHRDVAVAALAPRNASALYSLAAALTVGIVPWTYATMIRVNRLLLERAGNAAWVPSVEKGEEEEVTGALARWRTLNGVRALLPLLGAVAGACAF</sequence>
<dbReference type="Proteomes" id="UP000184356">
    <property type="component" value="Unassembled WGS sequence"/>
</dbReference>
<evidence type="ECO:0000256" key="3">
    <source>
        <dbReference type="ARBA" id="ARBA00022989"/>
    </source>
</evidence>
<keyword evidence="5 7" id="KW-0472">Membrane</keyword>
<comment type="subcellular location">
    <subcellularLocation>
        <location evidence="1">Membrane</location>
        <topology evidence="1">Multi-pass membrane protein</topology>
    </subcellularLocation>
</comment>
<dbReference type="EMBL" id="KV878583">
    <property type="protein sequence ID" value="OJJ63002.1"/>
    <property type="molecule type" value="Genomic_DNA"/>
</dbReference>
<keyword evidence="4" id="KW-0503">Monooxygenase</keyword>
<evidence type="ECO:0008006" key="10">
    <source>
        <dbReference type="Google" id="ProtNLM"/>
    </source>
</evidence>
<comment type="similarity">
    <text evidence="6">Belongs to the anthrone oxygenase family.</text>
</comment>
<evidence type="ECO:0000256" key="1">
    <source>
        <dbReference type="ARBA" id="ARBA00004141"/>
    </source>
</evidence>
<name>A0A1L9TUA1_9EURO</name>
<dbReference type="GO" id="GO:0016020">
    <property type="term" value="C:membrane"/>
    <property type="evidence" value="ECO:0007669"/>
    <property type="project" value="UniProtKB-SubCell"/>
</dbReference>
<dbReference type="VEuPathDB" id="FungiDB:ASPSYDRAFT_129780"/>
<evidence type="ECO:0000256" key="5">
    <source>
        <dbReference type="ARBA" id="ARBA00023136"/>
    </source>
</evidence>